<evidence type="ECO:0000256" key="1">
    <source>
        <dbReference type="SAM" id="Phobius"/>
    </source>
</evidence>
<keyword evidence="1" id="KW-0472">Membrane</keyword>
<feature type="transmembrane region" description="Helical" evidence="1">
    <location>
        <begin position="66"/>
        <end position="87"/>
    </location>
</feature>
<proteinExistence type="predicted"/>
<accession>A0A0B2UPR9</accession>
<organism evidence="2 3">
    <name type="scientific">Toxocara canis</name>
    <name type="common">Canine roundworm</name>
    <dbReference type="NCBI Taxonomy" id="6265"/>
    <lineage>
        <taxon>Eukaryota</taxon>
        <taxon>Metazoa</taxon>
        <taxon>Ecdysozoa</taxon>
        <taxon>Nematoda</taxon>
        <taxon>Chromadorea</taxon>
        <taxon>Rhabditida</taxon>
        <taxon>Spirurina</taxon>
        <taxon>Ascaridomorpha</taxon>
        <taxon>Ascaridoidea</taxon>
        <taxon>Toxocaridae</taxon>
        <taxon>Toxocara</taxon>
    </lineage>
</organism>
<dbReference type="Proteomes" id="UP000031036">
    <property type="component" value="Unassembled WGS sequence"/>
</dbReference>
<dbReference type="AlphaFoldDB" id="A0A0B2UPR9"/>
<dbReference type="EMBL" id="JPKZ01022847">
    <property type="protein sequence ID" value="KHN70925.1"/>
    <property type="molecule type" value="Genomic_DNA"/>
</dbReference>
<keyword evidence="1" id="KW-1133">Transmembrane helix</keyword>
<protein>
    <submittedName>
        <fullName evidence="2">Uncharacterized protein</fullName>
    </submittedName>
</protein>
<name>A0A0B2UPR9_TOXCA</name>
<gene>
    <name evidence="2" type="ORF">Tcan_00773</name>
</gene>
<feature type="non-terminal residue" evidence="2">
    <location>
        <position position="125"/>
    </location>
</feature>
<reference evidence="2 3" key="1">
    <citation type="submission" date="2014-11" db="EMBL/GenBank/DDBJ databases">
        <title>Genetic blueprint of the zoonotic pathogen Toxocara canis.</title>
        <authorList>
            <person name="Zhu X.-Q."/>
            <person name="Korhonen P.K."/>
            <person name="Cai H."/>
            <person name="Young N.D."/>
            <person name="Nejsum P."/>
            <person name="von Samson-Himmelstjerna G."/>
            <person name="Boag P.R."/>
            <person name="Tan P."/>
            <person name="Li Q."/>
            <person name="Min J."/>
            <person name="Yang Y."/>
            <person name="Wang X."/>
            <person name="Fang X."/>
            <person name="Hall R.S."/>
            <person name="Hofmann A."/>
            <person name="Sternberg P.W."/>
            <person name="Jex A.R."/>
            <person name="Gasser R.B."/>
        </authorList>
    </citation>
    <scope>NUCLEOTIDE SEQUENCE [LARGE SCALE GENOMIC DNA]</scope>
    <source>
        <strain evidence="2">PN_DK_2014</strain>
    </source>
</reference>
<sequence>MATERLFNRGALASLWTTVEGTEVSGGVLHCYINEYDCRSSCDYNCVHVASCEYDITANFVCLPNLIWFIMMTMLPCVCLLIFLLLLCCCCSQNCQLARYCERLRKRRQTSPMISRECADQSAQT</sequence>
<evidence type="ECO:0000313" key="3">
    <source>
        <dbReference type="Proteomes" id="UP000031036"/>
    </source>
</evidence>
<evidence type="ECO:0000313" key="2">
    <source>
        <dbReference type="EMBL" id="KHN70925.1"/>
    </source>
</evidence>
<comment type="caution">
    <text evidence="2">The sequence shown here is derived from an EMBL/GenBank/DDBJ whole genome shotgun (WGS) entry which is preliminary data.</text>
</comment>
<keyword evidence="1" id="KW-0812">Transmembrane</keyword>
<keyword evidence="3" id="KW-1185">Reference proteome</keyword>